<dbReference type="GeneID" id="66797669"/>
<comment type="similarity">
    <text evidence="9 10">Belongs to the thiamine-phosphate synthase family.</text>
</comment>
<dbReference type="OrthoDB" id="9812206at2"/>
<keyword evidence="14" id="KW-1185">Reference proteome</keyword>
<feature type="binding site" evidence="9">
    <location>
        <position position="103"/>
    </location>
    <ligand>
        <name>4-amino-2-methyl-5-(diphosphooxymethyl)pyrimidine</name>
        <dbReference type="ChEBI" id="CHEBI:57841"/>
    </ligand>
</feature>
<feature type="binding site" evidence="9">
    <location>
        <position position="65"/>
    </location>
    <ligand>
        <name>Mg(2+)</name>
        <dbReference type="ChEBI" id="CHEBI:18420"/>
    </ligand>
</feature>
<dbReference type="AlphaFoldDB" id="A0A4Y8WM64"/>
<evidence type="ECO:0000256" key="9">
    <source>
        <dbReference type="HAMAP-Rule" id="MF_00097"/>
    </source>
</evidence>
<gene>
    <name evidence="9" type="primary">thiE</name>
    <name evidence="13" type="ORF">E4P47_08915</name>
</gene>
<evidence type="ECO:0000256" key="8">
    <source>
        <dbReference type="ARBA" id="ARBA00047883"/>
    </source>
</evidence>
<dbReference type="PANTHER" id="PTHR20857">
    <property type="entry name" value="THIAMINE-PHOSPHATE PYROPHOSPHORYLASE"/>
    <property type="match status" value="1"/>
</dbReference>
<keyword evidence="2 9" id="KW-0808">Transferase</keyword>
<accession>A0A4Y8WM64</accession>
<evidence type="ECO:0000256" key="5">
    <source>
        <dbReference type="ARBA" id="ARBA00022977"/>
    </source>
</evidence>
<comment type="catalytic activity">
    <reaction evidence="6 9 10">
        <text>4-methyl-5-(2-phosphooxyethyl)-thiazole + 4-amino-2-methyl-5-(diphosphooxymethyl)pyrimidine + H(+) = thiamine phosphate + diphosphate</text>
        <dbReference type="Rhea" id="RHEA:22328"/>
        <dbReference type="ChEBI" id="CHEBI:15378"/>
        <dbReference type="ChEBI" id="CHEBI:33019"/>
        <dbReference type="ChEBI" id="CHEBI:37575"/>
        <dbReference type="ChEBI" id="CHEBI:57841"/>
        <dbReference type="ChEBI" id="CHEBI:58296"/>
        <dbReference type="EC" id="2.5.1.3"/>
    </reaction>
</comment>
<dbReference type="UniPathway" id="UPA00060">
    <property type="reaction ID" value="UER00141"/>
</dbReference>
<dbReference type="InterPro" id="IPR013785">
    <property type="entry name" value="Aldolase_TIM"/>
</dbReference>
<proteinExistence type="inferred from homology"/>
<feature type="binding site" evidence="9">
    <location>
        <begin position="129"/>
        <end position="131"/>
    </location>
    <ligand>
        <name>2-[(2R,5Z)-2-carboxy-4-methylthiazol-5(2H)-ylidene]ethyl phosphate</name>
        <dbReference type="ChEBI" id="CHEBI:62899"/>
    </ligand>
</feature>
<dbReference type="HAMAP" id="MF_00097">
    <property type="entry name" value="TMP_synthase"/>
    <property type="match status" value="1"/>
</dbReference>
<comment type="pathway">
    <text evidence="1 9 11">Cofactor biosynthesis; thiamine diphosphate biosynthesis; thiamine phosphate from 4-amino-2-methyl-5-diphosphomethylpyrimidine and 4-methyl-5-(2-phosphoethyl)-thiazole: step 1/1.</text>
</comment>
<feature type="binding site" evidence="9">
    <location>
        <begin position="32"/>
        <end position="36"/>
    </location>
    <ligand>
        <name>4-amino-2-methyl-5-(diphosphooxymethyl)pyrimidine</name>
        <dbReference type="ChEBI" id="CHEBI:57841"/>
    </ligand>
</feature>
<dbReference type="GO" id="GO:0009228">
    <property type="term" value="P:thiamine biosynthetic process"/>
    <property type="evidence" value="ECO:0007669"/>
    <property type="project" value="UniProtKB-KW"/>
</dbReference>
<dbReference type="GO" id="GO:0005737">
    <property type="term" value="C:cytoplasm"/>
    <property type="evidence" value="ECO:0007669"/>
    <property type="project" value="TreeGrafter"/>
</dbReference>
<dbReference type="CDD" id="cd00564">
    <property type="entry name" value="TMP_TenI"/>
    <property type="match status" value="1"/>
</dbReference>
<feature type="binding site" evidence="9">
    <location>
        <position position="84"/>
    </location>
    <ligand>
        <name>Mg(2+)</name>
        <dbReference type="ChEBI" id="CHEBI:18420"/>
    </ligand>
</feature>
<dbReference type="InterPro" id="IPR034291">
    <property type="entry name" value="TMP_synthase"/>
</dbReference>
<sequence>MKTLQFITHQTERHSYLDGALLALKGGCRWIQLRMKGATREQILKEGRPLRELCDEYQATMILDDHVELVNELGADGVHLGQKDMPIADARALLGEKYIIGGTANTLAEIRRHYEHGANYVGCGPFRFTTTKEQLAPTLGLEGYRMLLKEMKEEGMELPLVAIGGITREDIRPLIELGVSGIALSSTVLCAADPTEEVKKILNEIKQL</sequence>
<comment type="catalytic activity">
    <reaction evidence="8 9 10">
        <text>2-[(2R,5Z)-2-carboxy-4-methylthiazol-5(2H)-ylidene]ethyl phosphate + 4-amino-2-methyl-5-(diphosphooxymethyl)pyrimidine + 2 H(+) = thiamine phosphate + CO2 + diphosphate</text>
        <dbReference type="Rhea" id="RHEA:47844"/>
        <dbReference type="ChEBI" id="CHEBI:15378"/>
        <dbReference type="ChEBI" id="CHEBI:16526"/>
        <dbReference type="ChEBI" id="CHEBI:33019"/>
        <dbReference type="ChEBI" id="CHEBI:37575"/>
        <dbReference type="ChEBI" id="CHEBI:57841"/>
        <dbReference type="ChEBI" id="CHEBI:62899"/>
        <dbReference type="EC" id="2.5.1.3"/>
    </reaction>
</comment>
<comment type="function">
    <text evidence="9">Condenses 4-methyl-5-(beta-hydroxyethyl)thiazole monophosphate (THZ-P) and 2-methyl-4-amino-5-hydroxymethyl pyrimidine pyrophosphate (HMP-PP) to form thiamine monophosphate (TMP).</text>
</comment>
<comment type="catalytic activity">
    <reaction evidence="7 9 10">
        <text>2-(2-carboxy-4-methylthiazol-5-yl)ethyl phosphate + 4-amino-2-methyl-5-(diphosphooxymethyl)pyrimidine + 2 H(+) = thiamine phosphate + CO2 + diphosphate</text>
        <dbReference type="Rhea" id="RHEA:47848"/>
        <dbReference type="ChEBI" id="CHEBI:15378"/>
        <dbReference type="ChEBI" id="CHEBI:16526"/>
        <dbReference type="ChEBI" id="CHEBI:33019"/>
        <dbReference type="ChEBI" id="CHEBI:37575"/>
        <dbReference type="ChEBI" id="CHEBI:57841"/>
        <dbReference type="ChEBI" id="CHEBI:62890"/>
        <dbReference type="EC" id="2.5.1.3"/>
    </reaction>
</comment>
<comment type="caution">
    <text evidence="13">The sequence shown here is derived from an EMBL/GenBank/DDBJ whole genome shotgun (WGS) entry which is preliminary data.</text>
</comment>
<dbReference type="EC" id="2.5.1.3" evidence="9"/>
<evidence type="ECO:0000256" key="2">
    <source>
        <dbReference type="ARBA" id="ARBA00022679"/>
    </source>
</evidence>
<dbReference type="STRING" id="1122973.GCA_000379925_00329"/>
<keyword evidence="5 9" id="KW-0784">Thiamine biosynthesis</keyword>
<dbReference type="NCBIfam" id="TIGR00693">
    <property type="entry name" value="thiE"/>
    <property type="match status" value="1"/>
</dbReference>
<feature type="binding site" evidence="9">
    <location>
        <position position="64"/>
    </location>
    <ligand>
        <name>4-amino-2-methyl-5-(diphosphooxymethyl)pyrimidine</name>
        <dbReference type="ChEBI" id="CHEBI:57841"/>
    </ligand>
</feature>
<evidence type="ECO:0000259" key="12">
    <source>
        <dbReference type="Pfam" id="PF02581"/>
    </source>
</evidence>
<dbReference type="NCBIfam" id="NF000736">
    <property type="entry name" value="PRK00043.2-3"/>
    <property type="match status" value="1"/>
</dbReference>
<dbReference type="Pfam" id="PF02581">
    <property type="entry name" value="TMP-TENI"/>
    <property type="match status" value="1"/>
</dbReference>
<dbReference type="GO" id="GO:0004789">
    <property type="term" value="F:thiamine-phosphate diphosphorylase activity"/>
    <property type="evidence" value="ECO:0007669"/>
    <property type="project" value="UniProtKB-UniRule"/>
</dbReference>
<dbReference type="SUPFAM" id="SSF51391">
    <property type="entry name" value="Thiamin phosphate synthase"/>
    <property type="match status" value="1"/>
</dbReference>
<dbReference type="GO" id="GO:0009229">
    <property type="term" value="P:thiamine diphosphate biosynthetic process"/>
    <property type="evidence" value="ECO:0007669"/>
    <property type="project" value="UniProtKB-UniRule"/>
</dbReference>
<evidence type="ECO:0000313" key="13">
    <source>
        <dbReference type="EMBL" id="TFH94111.1"/>
    </source>
</evidence>
<organism evidence="13 14">
    <name type="scientific">Porphyromonas levii</name>
    <dbReference type="NCBI Taxonomy" id="28114"/>
    <lineage>
        <taxon>Bacteria</taxon>
        <taxon>Pseudomonadati</taxon>
        <taxon>Bacteroidota</taxon>
        <taxon>Bacteroidia</taxon>
        <taxon>Bacteroidales</taxon>
        <taxon>Porphyromonadaceae</taxon>
        <taxon>Porphyromonas</taxon>
    </lineage>
</organism>
<evidence type="ECO:0000256" key="1">
    <source>
        <dbReference type="ARBA" id="ARBA00005165"/>
    </source>
</evidence>
<feature type="binding site" evidence="9">
    <location>
        <position position="165"/>
    </location>
    <ligand>
        <name>2-[(2R,5Z)-2-carboxy-4-methylthiazol-5(2H)-ylidene]ethyl phosphate</name>
        <dbReference type="ChEBI" id="CHEBI:62899"/>
    </ligand>
</feature>
<feature type="binding site" evidence="9">
    <location>
        <position position="132"/>
    </location>
    <ligand>
        <name>4-amino-2-methyl-5-(diphosphooxymethyl)pyrimidine</name>
        <dbReference type="ChEBI" id="CHEBI:57841"/>
    </ligand>
</feature>
<dbReference type="EMBL" id="SPNC01000187">
    <property type="protein sequence ID" value="TFH94111.1"/>
    <property type="molecule type" value="Genomic_DNA"/>
</dbReference>
<protein>
    <recommendedName>
        <fullName evidence="9">Thiamine-phosphate synthase</fullName>
        <shortName evidence="9">TP synthase</shortName>
        <shortName evidence="9">TPS</shortName>
        <ecNumber evidence="9">2.5.1.3</ecNumber>
    </recommendedName>
    <alternativeName>
        <fullName evidence="9">Thiamine-phosphate pyrophosphorylase</fullName>
        <shortName evidence="9">TMP pyrophosphorylase</shortName>
        <shortName evidence="9">TMP-PPase</shortName>
    </alternativeName>
</protein>
<evidence type="ECO:0000256" key="7">
    <source>
        <dbReference type="ARBA" id="ARBA00047851"/>
    </source>
</evidence>
<evidence type="ECO:0000256" key="10">
    <source>
        <dbReference type="RuleBase" id="RU003826"/>
    </source>
</evidence>
<feature type="domain" description="Thiamine phosphate synthase/TenI" evidence="12">
    <location>
        <begin position="5"/>
        <end position="187"/>
    </location>
</feature>
<evidence type="ECO:0000313" key="14">
    <source>
        <dbReference type="Proteomes" id="UP000297225"/>
    </source>
</evidence>
<name>A0A4Y8WM64_9PORP</name>
<comment type="caution">
    <text evidence="9">Lacks conserved residue(s) required for the propagation of feature annotation.</text>
</comment>
<dbReference type="Gene3D" id="3.20.20.70">
    <property type="entry name" value="Aldolase class I"/>
    <property type="match status" value="1"/>
</dbReference>
<dbReference type="Proteomes" id="UP000297225">
    <property type="component" value="Unassembled WGS sequence"/>
</dbReference>
<comment type="cofactor">
    <cofactor evidence="9">
        <name>Mg(2+)</name>
        <dbReference type="ChEBI" id="CHEBI:18420"/>
    </cofactor>
    <text evidence="9">Binds 1 Mg(2+) ion per subunit.</text>
</comment>
<keyword evidence="3 9" id="KW-0479">Metal-binding</keyword>
<dbReference type="InterPro" id="IPR022998">
    <property type="entry name" value="ThiamineP_synth_TenI"/>
</dbReference>
<dbReference type="InterPro" id="IPR036206">
    <property type="entry name" value="ThiamineP_synth_sf"/>
</dbReference>
<dbReference type="RefSeq" id="WP_018357600.1">
    <property type="nucleotide sequence ID" value="NZ_CP197400.1"/>
</dbReference>
<evidence type="ECO:0000256" key="3">
    <source>
        <dbReference type="ARBA" id="ARBA00022723"/>
    </source>
</evidence>
<evidence type="ECO:0000256" key="11">
    <source>
        <dbReference type="RuleBase" id="RU004253"/>
    </source>
</evidence>
<dbReference type="GO" id="GO:0000287">
    <property type="term" value="F:magnesium ion binding"/>
    <property type="evidence" value="ECO:0007669"/>
    <property type="project" value="UniProtKB-UniRule"/>
</dbReference>
<keyword evidence="4 9" id="KW-0460">Magnesium</keyword>
<evidence type="ECO:0000256" key="4">
    <source>
        <dbReference type="ARBA" id="ARBA00022842"/>
    </source>
</evidence>
<evidence type="ECO:0000256" key="6">
    <source>
        <dbReference type="ARBA" id="ARBA00047334"/>
    </source>
</evidence>
<dbReference type="PANTHER" id="PTHR20857:SF15">
    <property type="entry name" value="THIAMINE-PHOSPHATE SYNTHASE"/>
    <property type="match status" value="1"/>
</dbReference>
<reference evidence="13 14" key="1">
    <citation type="submission" date="2019-03" db="EMBL/GenBank/DDBJ databases">
        <title>Porphyromonas levii Isolated from the Uterus of Dairy Cows.</title>
        <authorList>
            <person name="Francis A.M."/>
        </authorList>
    </citation>
    <scope>NUCLEOTIDE SEQUENCE [LARGE SCALE GENOMIC DNA]</scope>
    <source>
        <strain evidence="13 14">AF5678</strain>
    </source>
</reference>